<sequence>ENGYEDEQEHNQTEEPLDDAHEHIHQEEDEIKAPTEEGQVGDEEPPIPMQNDISEQELEAVENSTQDEE</sequence>
<organism evidence="2 3">
    <name type="scientific">Naegleria lovaniensis</name>
    <name type="common">Amoeba</name>
    <dbReference type="NCBI Taxonomy" id="51637"/>
    <lineage>
        <taxon>Eukaryota</taxon>
        <taxon>Discoba</taxon>
        <taxon>Heterolobosea</taxon>
        <taxon>Tetramitia</taxon>
        <taxon>Eutetramitia</taxon>
        <taxon>Vahlkampfiidae</taxon>
        <taxon>Naegleria</taxon>
    </lineage>
</organism>
<name>A0AA88GAM7_NAELO</name>
<evidence type="ECO:0000313" key="3">
    <source>
        <dbReference type="Proteomes" id="UP000816034"/>
    </source>
</evidence>
<keyword evidence="3" id="KW-1185">Reference proteome</keyword>
<feature type="compositionally biased region" description="Basic and acidic residues" evidence="1">
    <location>
        <begin position="9"/>
        <end position="35"/>
    </location>
</feature>
<gene>
    <name evidence="2" type="ORF">C9374_000376</name>
</gene>
<dbReference type="RefSeq" id="XP_044541442.1">
    <property type="nucleotide sequence ID" value="XM_044693323.1"/>
</dbReference>
<evidence type="ECO:0000256" key="1">
    <source>
        <dbReference type="SAM" id="MobiDB-lite"/>
    </source>
</evidence>
<reference evidence="2 3" key="1">
    <citation type="journal article" date="2018" name="BMC Genomics">
        <title>The genome of Naegleria lovaniensis, the basis for a comparative approach to unravel pathogenicity factors of the human pathogenic amoeba N. fowleri.</title>
        <authorList>
            <person name="Liechti N."/>
            <person name="Schurch N."/>
            <person name="Bruggmann R."/>
            <person name="Wittwer M."/>
        </authorList>
    </citation>
    <scope>NUCLEOTIDE SEQUENCE [LARGE SCALE GENOMIC DNA]</scope>
    <source>
        <strain evidence="2 3">ATCC 30569</strain>
    </source>
</reference>
<feature type="compositionally biased region" description="Acidic residues" evidence="1">
    <location>
        <begin position="54"/>
        <end position="69"/>
    </location>
</feature>
<dbReference type="GeneID" id="68092838"/>
<evidence type="ECO:0000313" key="2">
    <source>
        <dbReference type="EMBL" id="KAG2370578.1"/>
    </source>
</evidence>
<feature type="region of interest" description="Disordered" evidence="1">
    <location>
        <begin position="1"/>
        <end position="69"/>
    </location>
</feature>
<accession>A0AA88GAM7</accession>
<protein>
    <submittedName>
        <fullName evidence="2">Uncharacterized protein</fullName>
    </submittedName>
</protein>
<proteinExistence type="predicted"/>
<dbReference type="AlphaFoldDB" id="A0AA88GAM7"/>
<dbReference type="Proteomes" id="UP000816034">
    <property type="component" value="Unassembled WGS sequence"/>
</dbReference>
<feature type="non-terminal residue" evidence="2">
    <location>
        <position position="1"/>
    </location>
</feature>
<dbReference type="EMBL" id="PYSW02000102">
    <property type="protein sequence ID" value="KAG2370578.1"/>
    <property type="molecule type" value="Genomic_DNA"/>
</dbReference>
<comment type="caution">
    <text evidence="2">The sequence shown here is derived from an EMBL/GenBank/DDBJ whole genome shotgun (WGS) entry which is preliminary data.</text>
</comment>